<comment type="caution">
    <text evidence="2">The sequence shown here is derived from an EMBL/GenBank/DDBJ whole genome shotgun (WGS) entry which is preliminary data.</text>
</comment>
<evidence type="ECO:0000313" key="3">
    <source>
        <dbReference type="Proteomes" id="UP001352263"/>
    </source>
</evidence>
<evidence type="ECO:0000256" key="1">
    <source>
        <dbReference type="SAM" id="MobiDB-lite"/>
    </source>
</evidence>
<feature type="region of interest" description="Disordered" evidence="1">
    <location>
        <begin position="49"/>
        <end position="71"/>
    </location>
</feature>
<dbReference type="EMBL" id="JAWIIV010000002">
    <property type="protein sequence ID" value="MEC4718257.1"/>
    <property type="molecule type" value="Genomic_DNA"/>
</dbReference>
<name>A0ABU6J4J0_9BURK</name>
<protein>
    <submittedName>
        <fullName evidence="2">Uncharacterized protein</fullName>
    </submittedName>
</protein>
<evidence type="ECO:0000313" key="2">
    <source>
        <dbReference type="EMBL" id="MEC4718257.1"/>
    </source>
</evidence>
<feature type="compositionally biased region" description="Basic and acidic residues" evidence="1">
    <location>
        <begin position="58"/>
        <end position="71"/>
    </location>
</feature>
<accession>A0ABU6J4J0</accession>
<organism evidence="2 3">
    <name type="scientific">Noviherbaspirillum album</name>
    <dbReference type="NCBI Taxonomy" id="3080276"/>
    <lineage>
        <taxon>Bacteria</taxon>
        <taxon>Pseudomonadati</taxon>
        <taxon>Pseudomonadota</taxon>
        <taxon>Betaproteobacteria</taxon>
        <taxon>Burkholderiales</taxon>
        <taxon>Oxalobacteraceae</taxon>
        <taxon>Noviherbaspirillum</taxon>
    </lineage>
</organism>
<gene>
    <name evidence="2" type="ORF">RY831_03795</name>
</gene>
<dbReference type="Proteomes" id="UP001352263">
    <property type="component" value="Unassembled WGS sequence"/>
</dbReference>
<sequence length="71" mass="7694">MIEAQNIRTGIMGFWDIAGKIGRGAAELAVDIAKELPSVAARQAQQILDSGKSISSEQKQKLQDVIDKAKR</sequence>
<proteinExistence type="predicted"/>
<dbReference type="RefSeq" id="WP_326505008.1">
    <property type="nucleotide sequence ID" value="NZ_JAWIIV010000002.1"/>
</dbReference>
<keyword evidence="3" id="KW-1185">Reference proteome</keyword>
<reference evidence="2 3" key="1">
    <citation type="submission" date="2023-10" db="EMBL/GenBank/DDBJ databases">
        <title>Noviherbaspirillum sp. CPCC 100848 genome assembly.</title>
        <authorList>
            <person name="Li X.Y."/>
            <person name="Fang X.M."/>
        </authorList>
    </citation>
    <scope>NUCLEOTIDE SEQUENCE [LARGE SCALE GENOMIC DNA]</scope>
    <source>
        <strain evidence="2 3">CPCC 100848</strain>
    </source>
</reference>